<protein>
    <recommendedName>
        <fullName evidence="1">Transposase InsH N-terminal domain-containing protein</fullName>
    </recommendedName>
</protein>
<organism evidence="2">
    <name type="scientific">Cyprideis torosa</name>
    <dbReference type="NCBI Taxonomy" id="163714"/>
    <lineage>
        <taxon>Eukaryota</taxon>
        <taxon>Metazoa</taxon>
        <taxon>Ecdysozoa</taxon>
        <taxon>Arthropoda</taxon>
        <taxon>Crustacea</taxon>
        <taxon>Oligostraca</taxon>
        <taxon>Ostracoda</taxon>
        <taxon>Podocopa</taxon>
        <taxon>Podocopida</taxon>
        <taxon>Cytherocopina</taxon>
        <taxon>Cytheroidea</taxon>
        <taxon>Cytherideidae</taxon>
        <taxon>Cyprideis</taxon>
    </lineage>
</organism>
<reference evidence="2" key="1">
    <citation type="submission" date="2020-11" db="EMBL/GenBank/DDBJ databases">
        <authorList>
            <person name="Tran Van P."/>
        </authorList>
    </citation>
    <scope>NUCLEOTIDE SEQUENCE</scope>
</reference>
<dbReference type="EMBL" id="OB702974">
    <property type="protein sequence ID" value="CAD7238516.1"/>
    <property type="molecule type" value="Genomic_DNA"/>
</dbReference>
<dbReference type="PANTHER" id="PTHR33803:SF3">
    <property type="entry name" value="BLL1974 PROTEIN"/>
    <property type="match status" value="1"/>
</dbReference>
<feature type="non-terminal residue" evidence="2">
    <location>
        <position position="190"/>
    </location>
</feature>
<dbReference type="AlphaFoldDB" id="A0A7R8X0C4"/>
<name>A0A7R8X0C4_9CRUS</name>
<dbReference type="PANTHER" id="PTHR33803">
    <property type="entry name" value="IS1478 TRANSPOSASE"/>
    <property type="match status" value="1"/>
</dbReference>
<evidence type="ECO:0000313" key="2">
    <source>
        <dbReference type="EMBL" id="CAD7238516.1"/>
    </source>
</evidence>
<gene>
    <name evidence="2" type="ORF">CTOB1V02_LOCUS16331</name>
</gene>
<feature type="domain" description="Transposase InsH N-terminal" evidence="1">
    <location>
        <begin position="18"/>
        <end position="115"/>
    </location>
</feature>
<dbReference type="InterPro" id="IPR008490">
    <property type="entry name" value="Transposase_InsH_N"/>
</dbReference>
<sequence length="190" mass="21464">MKPRSSKPDPQKDLFKVRLEDLCDPDHPLCKVAGWINWNALEQEVEGSFSSAGAPGLPVRLMAGLMYLQHAYDVSDERVVEQWLESPYWQSFCGETFFQHRFPCHPTSLTKWRQRLGEAGCEALLAQTIQAGLESGALKRSSLKRVVVDSTVQEKAIAHPTDAKLFNRCRQQLVEVAHQQGIGLRQTYAK</sequence>
<evidence type="ECO:0000259" key="1">
    <source>
        <dbReference type="Pfam" id="PF05598"/>
    </source>
</evidence>
<accession>A0A7R8X0C4</accession>
<dbReference type="OrthoDB" id="6392452at2759"/>
<dbReference type="Pfam" id="PF05598">
    <property type="entry name" value="DUF772"/>
    <property type="match status" value="1"/>
</dbReference>
<proteinExistence type="predicted"/>